<name>A0AAV3GXN7_ENTFC</name>
<accession>A0AAV3GXN7</accession>
<proteinExistence type="predicted"/>
<reference evidence="2 3" key="1">
    <citation type="submission" date="2012-04" db="EMBL/GenBank/DDBJ databases">
        <authorList>
            <person name="Weinstock G."/>
            <person name="Sodergren E."/>
            <person name="Lobos E.A."/>
            <person name="Fulton L."/>
            <person name="Fulton R."/>
            <person name="Courtney L."/>
            <person name="Fronick C."/>
            <person name="O'Laughlin M."/>
            <person name="Godfrey J."/>
            <person name="Wilson R.M."/>
            <person name="Miner T."/>
            <person name="Farmer C."/>
            <person name="Delehaunty K."/>
            <person name="Cordes M."/>
            <person name="Minx P."/>
            <person name="Tomlinson C."/>
            <person name="Chen J."/>
            <person name="Wollam A."/>
            <person name="Pepin K.H."/>
            <person name="Bhonagiri V."/>
            <person name="Zhang X."/>
            <person name="Suruliraj S."/>
            <person name="Warren W."/>
            <person name="Mitreva M."/>
            <person name="Mardis E.R."/>
            <person name="Wilson R.K."/>
        </authorList>
    </citation>
    <scope>NUCLEOTIDE SEQUENCE [LARGE SCALE GENOMIC DNA]</scope>
    <source>
        <strain evidence="2 3">R496</strain>
    </source>
</reference>
<comment type="caution">
    <text evidence="2">The sequence shown here is derived from an EMBL/GenBank/DDBJ whole genome shotgun (WGS) entry which is preliminary data.</text>
</comment>
<protein>
    <recommendedName>
        <fullName evidence="4">ABC transporter permease</fullName>
    </recommendedName>
</protein>
<keyword evidence="1" id="KW-1133">Transmembrane helix</keyword>
<evidence type="ECO:0000256" key="1">
    <source>
        <dbReference type="SAM" id="Phobius"/>
    </source>
</evidence>
<dbReference type="EMBL" id="AMAH01000067">
    <property type="protein sequence ID" value="EJX54219.1"/>
    <property type="molecule type" value="Genomic_DNA"/>
</dbReference>
<evidence type="ECO:0000313" key="3">
    <source>
        <dbReference type="Proteomes" id="UP000006402"/>
    </source>
</evidence>
<evidence type="ECO:0000313" key="2">
    <source>
        <dbReference type="EMBL" id="EJX54219.1"/>
    </source>
</evidence>
<keyword evidence="1" id="KW-0472">Membrane</keyword>
<feature type="transmembrane region" description="Helical" evidence="1">
    <location>
        <begin position="16"/>
        <end position="39"/>
    </location>
</feature>
<gene>
    <name evidence="2" type="ORF">HMPREF1378_00885</name>
</gene>
<keyword evidence="1" id="KW-0812">Transmembrane</keyword>
<dbReference type="Proteomes" id="UP000006402">
    <property type="component" value="Unassembled WGS sequence"/>
</dbReference>
<sequence>MPKFLSIIRIRKKAKTFFVFAPTKMFQLFSFFIPVFLIFRMTG</sequence>
<organism evidence="2 3">
    <name type="scientific">Enterococcus faecium R496</name>
    <dbReference type="NCBI Taxonomy" id="1134836"/>
    <lineage>
        <taxon>Bacteria</taxon>
        <taxon>Bacillati</taxon>
        <taxon>Bacillota</taxon>
        <taxon>Bacilli</taxon>
        <taxon>Lactobacillales</taxon>
        <taxon>Enterococcaceae</taxon>
        <taxon>Enterococcus</taxon>
    </lineage>
</organism>
<dbReference type="AlphaFoldDB" id="A0AAV3GXN7"/>
<evidence type="ECO:0008006" key="4">
    <source>
        <dbReference type="Google" id="ProtNLM"/>
    </source>
</evidence>